<dbReference type="EMBL" id="BKCP01006982">
    <property type="protein sequence ID" value="GER44519.1"/>
    <property type="molecule type" value="Genomic_DNA"/>
</dbReference>
<evidence type="ECO:0000313" key="2">
    <source>
        <dbReference type="Proteomes" id="UP000325081"/>
    </source>
</evidence>
<comment type="caution">
    <text evidence="1">The sequence shown here is derived from an EMBL/GenBank/DDBJ whole genome shotgun (WGS) entry which is preliminary data.</text>
</comment>
<dbReference type="AlphaFoldDB" id="A0A5A7QGQ9"/>
<evidence type="ECO:0000313" key="1">
    <source>
        <dbReference type="EMBL" id="GER44519.1"/>
    </source>
</evidence>
<reference evidence="2" key="1">
    <citation type="journal article" date="2019" name="Curr. Biol.">
        <title>Genome Sequence of Striga asiatica Provides Insight into the Evolution of Plant Parasitism.</title>
        <authorList>
            <person name="Yoshida S."/>
            <person name="Kim S."/>
            <person name="Wafula E.K."/>
            <person name="Tanskanen J."/>
            <person name="Kim Y.M."/>
            <person name="Honaas L."/>
            <person name="Yang Z."/>
            <person name="Spallek T."/>
            <person name="Conn C.E."/>
            <person name="Ichihashi Y."/>
            <person name="Cheong K."/>
            <person name="Cui S."/>
            <person name="Der J.P."/>
            <person name="Gundlach H."/>
            <person name="Jiao Y."/>
            <person name="Hori C."/>
            <person name="Ishida J.K."/>
            <person name="Kasahara H."/>
            <person name="Kiba T."/>
            <person name="Kim M.S."/>
            <person name="Koo N."/>
            <person name="Laohavisit A."/>
            <person name="Lee Y.H."/>
            <person name="Lumba S."/>
            <person name="McCourt P."/>
            <person name="Mortimer J.C."/>
            <person name="Mutuku J.M."/>
            <person name="Nomura T."/>
            <person name="Sasaki-Sekimoto Y."/>
            <person name="Seto Y."/>
            <person name="Wang Y."/>
            <person name="Wakatake T."/>
            <person name="Sakakibara H."/>
            <person name="Demura T."/>
            <person name="Yamaguchi S."/>
            <person name="Yoneyama K."/>
            <person name="Manabe R.I."/>
            <person name="Nelson D.C."/>
            <person name="Schulman A.H."/>
            <person name="Timko M.P."/>
            <person name="dePamphilis C.W."/>
            <person name="Choi D."/>
            <person name="Shirasu K."/>
        </authorList>
    </citation>
    <scope>NUCLEOTIDE SEQUENCE [LARGE SCALE GENOMIC DNA]</scope>
    <source>
        <strain evidence="2">cv. UVA1</strain>
    </source>
</reference>
<protein>
    <submittedName>
        <fullName evidence="1">Ribonuclease H-like superfamily protein</fullName>
    </submittedName>
</protein>
<keyword evidence="2" id="KW-1185">Reference proteome</keyword>
<dbReference type="Proteomes" id="UP000325081">
    <property type="component" value="Unassembled WGS sequence"/>
</dbReference>
<gene>
    <name evidence="1" type="ORF">STAS_21421</name>
</gene>
<sequence>MKGKYFWNSSFWDCRAKDGDSWLWKSWLSARGSLKLGARMEVGDGTTIKVWYSPWIPNNTSFKPRCCFWGDKGRIKWDKELILQTFDPVDAANIIKIPIATHRKKDKWIWNGGKEGEFSTKAVYHTIRESRKIQASHASSSKPGSWWKNMWNVLWHLNIKPKVKQFIWRCWFVETLEHLLFYCHKTLKCWKISGVEWNLLKQKTMNFQRNKWVFKGDWIHEIEVVAKAKVEWMEWDNKQAHEVNDPNADELFEGVGKPWVAVSAHSSAQGDIVVDCVVKHGVCYLNNAAAVQMLQERNANGVAFNQLIQQILSLATCCSIEQFMLL</sequence>
<organism evidence="1 2">
    <name type="scientific">Striga asiatica</name>
    <name type="common">Asiatic witchweed</name>
    <name type="synonym">Buchnera asiatica</name>
    <dbReference type="NCBI Taxonomy" id="4170"/>
    <lineage>
        <taxon>Eukaryota</taxon>
        <taxon>Viridiplantae</taxon>
        <taxon>Streptophyta</taxon>
        <taxon>Embryophyta</taxon>
        <taxon>Tracheophyta</taxon>
        <taxon>Spermatophyta</taxon>
        <taxon>Magnoliopsida</taxon>
        <taxon>eudicotyledons</taxon>
        <taxon>Gunneridae</taxon>
        <taxon>Pentapetalae</taxon>
        <taxon>asterids</taxon>
        <taxon>lamiids</taxon>
        <taxon>Lamiales</taxon>
        <taxon>Orobanchaceae</taxon>
        <taxon>Buchnereae</taxon>
        <taxon>Striga</taxon>
    </lineage>
</organism>
<dbReference type="OrthoDB" id="914111at2759"/>
<proteinExistence type="predicted"/>
<accession>A0A5A7QGQ9</accession>
<name>A0A5A7QGQ9_STRAF</name>